<keyword evidence="2" id="KW-0472">Membrane</keyword>
<evidence type="ECO:0000313" key="4">
    <source>
        <dbReference type="Proteomes" id="UP000229081"/>
    </source>
</evidence>
<evidence type="ECO:0000313" key="3">
    <source>
        <dbReference type="EMBL" id="ATY31790.1"/>
    </source>
</evidence>
<keyword evidence="4" id="KW-1185">Reference proteome</keyword>
<dbReference type="GO" id="GO:0055085">
    <property type="term" value="P:transmembrane transport"/>
    <property type="evidence" value="ECO:0007669"/>
    <property type="project" value="InterPro"/>
</dbReference>
<dbReference type="AlphaFoldDB" id="A0A2K8MD18"/>
<feature type="region of interest" description="Disordered" evidence="1">
    <location>
        <begin position="117"/>
        <end position="163"/>
    </location>
</feature>
<evidence type="ECO:0000256" key="1">
    <source>
        <dbReference type="SAM" id="MobiDB-lite"/>
    </source>
</evidence>
<keyword evidence="2" id="KW-1133">Transmembrane helix</keyword>
<dbReference type="KEGG" id="sphc:CVN68_07260"/>
<evidence type="ECO:0008006" key="5">
    <source>
        <dbReference type="Google" id="ProtNLM"/>
    </source>
</evidence>
<feature type="transmembrane region" description="Helical" evidence="2">
    <location>
        <begin position="21"/>
        <end position="44"/>
    </location>
</feature>
<evidence type="ECO:0000256" key="2">
    <source>
        <dbReference type="SAM" id="Phobius"/>
    </source>
</evidence>
<organism evidence="3 4">
    <name type="scientific">Sphingomonas psychrotolerans</name>
    <dbReference type="NCBI Taxonomy" id="1327635"/>
    <lineage>
        <taxon>Bacteria</taxon>
        <taxon>Pseudomonadati</taxon>
        <taxon>Pseudomonadota</taxon>
        <taxon>Alphaproteobacteria</taxon>
        <taxon>Sphingomonadales</taxon>
        <taxon>Sphingomonadaceae</taxon>
        <taxon>Sphingomonas</taxon>
    </lineage>
</organism>
<keyword evidence="2" id="KW-0812">Transmembrane</keyword>
<dbReference type="InterPro" id="IPR007251">
    <property type="entry name" value="Iron_permease_Fet4"/>
</dbReference>
<name>A0A2K8MD18_9SPHN</name>
<dbReference type="Pfam" id="PF04120">
    <property type="entry name" value="Iron_permease"/>
    <property type="match status" value="1"/>
</dbReference>
<accession>A0A2K8MD18</accession>
<dbReference type="RefSeq" id="WP_100281599.1">
    <property type="nucleotide sequence ID" value="NZ_CP024923.1"/>
</dbReference>
<sequence>MPKQTIRQAFYVIGGRISDAGANLAGHPIAQIGLVLFCLAWFTLPLGRDATAVLSVLAITLTQMVLNQQKRHEAALHFKIDELIHAIKGARDEVMGIESKSEAELEALRLTGDKAEEELAQRRGKKESAHHRSRRAGALSRGGTNAAVSGLQRTRGSIPASGE</sequence>
<dbReference type="EMBL" id="CP024923">
    <property type="protein sequence ID" value="ATY31790.1"/>
    <property type="molecule type" value="Genomic_DNA"/>
</dbReference>
<feature type="compositionally biased region" description="Basic residues" evidence="1">
    <location>
        <begin position="122"/>
        <end position="135"/>
    </location>
</feature>
<protein>
    <recommendedName>
        <fullName evidence="5">Low affinity iron permease family protein</fullName>
    </recommendedName>
</protein>
<reference evidence="3 4" key="1">
    <citation type="submission" date="2017-11" db="EMBL/GenBank/DDBJ databases">
        <title>Complete genome sequence of Sphingomonas sp. Strain Cra20, a psychrotolerant potential plant growth promoting rhizobacteria.</title>
        <authorList>
            <person name="Luo Y."/>
        </authorList>
    </citation>
    <scope>NUCLEOTIDE SEQUENCE [LARGE SCALE GENOMIC DNA]</scope>
    <source>
        <strain evidence="3 4">Cra20</strain>
    </source>
</reference>
<proteinExistence type="predicted"/>
<dbReference type="Proteomes" id="UP000229081">
    <property type="component" value="Chromosome"/>
</dbReference>
<gene>
    <name evidence="3" type="ORF">CVN68_07260</name>
</gene>